<organism evidence="1 2">
    <name type="scientific">Pseudomonas proteolytica</name>
    <dbReference type="NCBI Taxonomy" id="219574"/>
    <lineage>
        <taxon>Bacteria</taxon>
        <taxon>Pseudomonadati</taxon>
        <taxon>Pseudomonadota</taxon>
        <taxon>Gammaproteobacteria</taxon>
        <taxon>Pseudomonadales</taxon>
        <taxon>Pseudomonadaceae</taxon>
        <taxon>Pseudomonas</taxon>
    </lineage>
</organism>
<name>A0AAW4ZU07_9PSED</name>
<evidence type="ECO:0000313" key="1">
    <source>
        <dbReference type="EMBL" id="MCF5056019.1"/>
    </source>
</evidence>
<evidence type="ECO:0000313" key="2">
    <source>
        <dbReference type="Proteomes" id="UP000814172"/>
    </source>
</evidence>
<dbReference type="AlphaFoldDB" id="A0AAW4ZU07"/>
<gene>
    <name evidence="1" type="ORF">GIW75_03380</name>
</gene>
<comment type="caution">
    <text evidence="1">The sequence shown here is derived from an EMBL/GenBank/DDBJ whole genome shotgun (WGS) entry which is preliminary data.</text>
</comment>
<dbReference type="EMBL" id="WKEW01000006">
    <property type="protein sequence ID" value="MCF5056019.1"/>
    <property type="molecule type" value="Genomic_DNA"/>
</dbReference>
<reference evidence="1 2" key="1">
    <citation type="submission" date="2019-11" db="EMBL/GenBank/DDBJ databases">
        <title>Epiphytic Pseudomonas syringae from cherry orchards.</title>
        <authorList>
            <person name="Hulin M.T."/>
        </authorList>
    </citation>
    <scope>NUCLEOTIDE SEQUENCE [LARGE SCALE GENOMIC DNA]</scope>
    <source>
        <strain evidence="1 2">PA-6-9F</strain>
    </source>
</reference>
<proteinExistence type="predicted"/>
<sequence length="704" mass="75131">MSVQPGPTDKRYAANGVSTIYTVPFLVIEAGDLNVYLNDVLMTSGYIHTGIGEATSTLTFTTPPLGDLYLLLDVSFQRLTDYQENGDLLADTLNRDFDRIWQAIKQLLRYSGRTPQLGVNDVDGNGWYQAKGNGLRGLRDPVEAQDAVTKSWISTLIDSVSGAINTTLGIAYDAGNLFDYLKYGNNRTVDSIAALRALSSSRNQRATVLGYYGKGDGGGGVYYADLTDTTTADNGGTVIEADDGTRWKLATTDVVDIRQYGARSGSAISSSSQIQKAFDDGGTKSAADGVYLLGSTVSYDHSAADFPHTGDPSKRLTFLGNSMGNTIVEVATGLAVGFLLKGGILTRSQGGWGYSRFGRMTIVGKDRSMVPANRTGVGVHHRTIGYDHISDLSVQHMDTGILIQGCLSNEYTNIYLRENNFGMVVSRFAGETLPNAMNFSKVVATGCSTTAIYFDLMGAGNSWRDGSIEGNGTPGALNSFGFKANLLGDNGLACLEMDNVYFESNAGVADLDLDNVGSKPVVVVLKKCNFHRLSNSSFTTCNIRLRSSGGGKLTLILQGCGFLSGGDYAPSQSRPFIDEGADCHVIGWDTCTTSEVVSVGYAFNSASSARISGSATGSGTILNAPFNTFITRLNPGEYKISTPGGYGSTKEGYVPSVVPIGLVADVRLAYLTRNSASEFQFAFRGPSSTPYQDSDFMFTVDKSK</sequence>
<keyword evidence="2" id="KW-1185">Reference proteome</keyword>
<protein>
    <submittedName>
        <fullName evidence="1">Uncharacterized protein</fullName>
    </submittedName>
</protein>
<dbReference type="RefSeq" id="WP_236298994.1">
    <property type="nucleotide sequence ID" value="NZ_WKEB01000021.1"/>
</dbReference>
<dbReference type="Proteomes" id="UP000814172">
    <property type="component" value="Unassembled WGS sequence"/>
</dbReference>
<accession>A0AAW4ZU07</accession>